<evidence type="ECO:0000313" key="1">
    <source>
        <dbReference type="EMBL" id="OYR31167.1"/>
    </source>
</evidence>
<protein>
    <submittedName>
        <fullName evidence="1">Uncharacterized protein</fullName>
    </submittedName>
</protein>
<proteinExistence type="predicted"/>
<comment type="caution">
    <text evidence="1">The sequence shown here is derived from an EMBL/GenBank/DDBJ whole genome shotgun (WGS) entry which is preliminary data.</text>
</comment>
<reference evidence="1 2" key="1">
    <citation type="submission" date="2017-07" db="EMBL/GenBank/DDBJ databases">
        <title>Draft genome of Ochrobactrum lupini type strain LUP21.</title>
        <authorList>
            <person name="Krzyzanowska D.M."/>
            <person name="Jafra S."/>
        </authorList>
    </citation>
    <scope>NUCLEOTIDE SEQUENCE [LARGE SCALE GENOMIC DNA]</scope>
    <source>
        <strain evidence="1 2">LUP21</strain>
    </source>
</reference>
<evidence type="ECO:0000313" key="2">
    <source>
        <dbReference type="Proteomes" id="UP000216363"/>
    </source>
</evidence>
<name>A0A256GVG3_9HYPH</name>
<dbReference type="AlphaFoldDB" id="A0A256GVG3"/>
<gene>
    <name evidence="1" type="ORF">CES86_1374</name>
</gene>
<sequence length="45" mass="5155">MFGAAFPEAAPIFFDRCTKNAIGRTKLRIRVNFATISPHRFESLR</sequence>
<accession>A0A256GVG3</accession>
<dbReference type="EMBL" id="NNRN01000041">
    <property type="protein sequence ID" value="OYR31167.1"/>
    <property type="molecule type" value="Genomic_DNA"/>
</dbReference>
<organism evidence="1 2">
    <name type="scientific">Brucella lupini</name>
    <dbReference type="NCBI Taxonomy" id="255457"/>
    <lineage>
        <taxon>Bacteria</taxon>
        <taxon>Pseudomonadati</taxon>
        <taxon>Pseudomonadota</taxon>
        <taxon>Alphaproteobacteria</taxon>
        <taxon>Hyphomicrobiales</taxon>
        <taxon>Brucellaceae</taxon>
        <taxon>Brucella/Ochrobactrum group</taxon>
        <taxon>Brucella</taxon>
    </lineage>
</organism>
<dbReference type="Proteomes" id="UP000216363">
    <property type="component" value="Unassembled WGS sequence"/>
</dbReference>